<organism evidence="1 2">
    <name type="scientific">Brassica oleracea var. oleracea</name>
    <dbReference type="NCBI Taxonomy" id="109376"/>
    <lineage>
        <taxon>Eukaryota</taxon>
        <taxon>Viridiplantae</taxon>
        <taxon>Streptophyta</taxon>
        <taxon>Embryophyta</taxon>
        <taxon>Tracheophyta</taxon>
        <taxon>Spermatophyta</taxon>
        <taxon>Magnoliopsida</taxon>
        <taxon>eudicotyledons</taxon>
        <taxon>Gunneridae</taxon>
        <taxon>Pentapetalae</taxon>
        <taxon>rosids</taxon>
        <taxon>malvids</taxon>
        <taxon>Brassicales</taxon>
        <taxon>Brassicaceae</taxon>
        <taxon>Brassiceae</taxon>
        <taxon>Brassica</taxon>
    </lineage>
</organism>
<reference evidence="1" key="2">
    <citation type="submission" date="2015-03" db="UniProtKB">
        <authorList>
            <consortium name="EnsemblPlants"/>
        </authorList>
    </citation>
    <scope>IDENTIFICATION</scope>
</reference>
<sequence>MFEAIKFIMEKMEKAINSIEHFQHDEVSGAPMMQEINNQIPDQPRSFRSGTNSNYTGMTRLELKMLLETDGITEYNEKFELI</sequence>
<dbReference type="AlphaFoldDB" id="A0A0D3E9Z6"/>
<name>A0A0D3E9Z6_BRAOL</name>
<dbReference type="HOGENOM" id="CLU_2561478_0_0_1"/>
<evidence type="ECO:0000313" key="2">
    <source>
        <dbReference type="Proteomes" id="UP000032141"/>
    </source>
</evidence>
<dbReference type="Gramene" id="Bo9g098930.1">
    <property type="protein sequence ID" value="Bo9g098930.1"/>
    <property type="gene ID" value="Bo9g098930"/>
</dbReference>
<protein>
    <submittedName>
        <fullName evidence="1">Uncharacterized protein</fullName>
    </submittedName>
</protein>
<accession>A0A0D3E9Z6</accession>
<proteinExistence type="predicted"/>
<dbReference type="EnsemblPlants" id="Bo9g098930.1">
    <property type="protein sequence ID" value="Bo9g098930.1"/>
    <property type="gene ID" value="Bo9g098930"/>
</dbReference>
<evidence type="ECO:0000313" key="1">
    <source>
        <dbReference type="EnsemblPlants" id="Bo9g098930.1"/>
    </source>
</evidence>
<keyword evidence="2" id="KW-1185">Reference proteome</keyword>
<reference evidence="1 2" key="1">
    <citation type="journal article" date="2014" name="Genome Biol.">
        <title>Transcriptome and methylome profiling reveals relics of genome dominance in the mesopolyploid Brassica oleracea.</title>
        <authorList>
            <person name="Parkin I.A."/>
            <person name="Koh C."/>
            <person name="Tang H."/>
            <person name="Robinson S.J."/>
            <person name="Kagale S."/>
            <person name="Clarke W.E."/>
            <person name="Town C.D."/>
            <person name="Nixon J."/>
            <person name="Krishnakumar V."/>
            <person name="Bidwell S.L."/>
            <person name="Denoeud F."/>
            <person name="Belcram H."/>
            <person name="Links M.G."/>
            <person name="Just J."/>
            <person name="Clarke C."/>
            <person name="Bender T."/>
            <person name="Huebert T."/>
            <person name="Mason A.S."/>
            <person name="Pires J.C."/>
            <person name="Barker G."/>
            <person name="Moore J."/>
            <person name="Walley P.G."/>
            <person name="Manoli S."/>
            <person name="Batley J."/>
            <person name="Edwards D."/>
            <person name="Nelson M.N."/>
            <person name="Wang X."/>
            <person name="Paterson A.H."/>
            <person name="King G."/>
            <person name="Bancroft I."/>
            <person name="Chalhoub B."/>
            <person name="Sharpe A.G."/>
        </authorList>
    </citation>
    <scope>NUCLEOTIDE SEQUENCE</scope>
    <source>
        <strain evidence="1 2">cv. TO1000</strain>
    </source>
</reference>
<dbReference type="Proteomes" id="UP000032141">
    <property type="component" value="Chromosome C9"/>
</dbReference>